<keyword evidence="1" id="KW-0175">Coiled coil</keyword>
<dbReference type="OrthoDB" id="4161589at2759"/>
<dbReference type="PANTHER" id="PTHR37012">
    <property type="entry name" value="B-ZIP TRANSCRIPTION FACTOR (EUROFUNG)-RELATED"/>
    <property type="match status" value="1"/>
</dbReference>
<feature type="coiled-coil region" evidence="1">
    <location>
        <begin position="61"/>
        <end position="95"/>
    </location>
</feature>
<dbReference type="Proteomes" id="UP000054466">
    <property type="component" value="Unassembled WGS sequence"/>
</dbReference>
<dbReference type="EMBL" id="KN847040">
    <property type="protein sequence ID" value="KIW33914.1"/>
    <property type="molecule type" value="Genomic_DNA"/>
</dbReference>
<dbReference type="CDD" id="cd14688">
    <property type="entry name" value="bZIP_YAP"/>
    <property type="match status" value="1"/>
</dbReference>
<dbReference type="HOGENOM" id="CLU_020925_1_1_1"/>
<dbReference type="Pfam" id="PF11905">
    <property type="entry name" value="DUF3425"/>
    <property type="match status" value="1"/>
</dbReference>
<gene>
    <name evidence="3" type="ORF">PV07_00728</name>
</gene>
<evidence type="ECO:0000256" key="2">
    <source>
        <dbReference type="SAM" id="MobiDB-lite"/>
    </source>
</evidence>
<dbReference type="GeneID" id="27339922"/>
<evidence type="ECO:0008006" key="5">
    <source>
        <dbReference type="Google" id="ProtNLM"/>
    </source>
</evidence>
<accession>A0A0D2DE01</accession>
<dbReference type="InterPro" id="IPR021833">
    <property type="entry name" value="DUF3425"/>
</dbReference>
<evidence type="ECO:0000313" key="3">
    <source>
        <dbReference type="EMBL" id="KIW33914.1"/>
    </source>
</evidence>
<evidence type="ECO:0000313" key="4">
    <source>
        <dbReference type="Proteomes" id="UP000054466"/>
    </source>
</evidence>
<organism evidence="3 4">
    <name type="scientific">Cladophialophora immunda</name>
    <dbReference type="NCBI Taxonomy" id="569365"/>
    <lineage>
        <taxon>Eukaryota</taxon>
        <taxon>Fungi</taxon>
        <taxon>Dikarya</taxon>
        <taxon>Ascomycota</taxon>
        <taxon>Pezizomycotina</taxon>
        <taxon>Eurotiomycetes</taxon>
        <taxon>Chaetothyriomycetidae</taxon>
        <taxon>Chaetothyriales</taxon>
        <taxon>Herpotrichiellaceae</taxon>
        <taxon>Cladophialophora</taxon>
    </lineage>
</organism>
<evidence type="ECO:0000256" key="1">
    <source>
        <dbReference type="SAM" id="Coils"/>
    </source>
</evidence>
<dbReference type="RefSeq" id="XP_016254130.1">
    <property type="nucleotide sequence ID" value="XM_016387202.1"/>
</dbReference>
<sequence length="397" mass="45083">MTTEAGAEKHNEKRRRKYTRVGAQLERKRVQDRAAQQAFRQRTKDTIAQQETEIADCKSAAAHLRLQLQAAQSAQRAAQEKADHLNQELERILNTLRMLTRPYEPQFTFTRSGLDLDSSLYTIPGSSRVVPNAAQDRPLDPLVSSFRLPPMSQVSSPSGQLHGRSPPSPGTTLASIQMTAGTAEMLMETPIFCESTCALDTILLNFLSSQRAMVAMGHYEQGSGPPAPNLARLSDLTSCWPLHALTRVISDINAKFDVIRGIPEKTAVHWTFHHLLRWQIHPTQQNYLQIVPWLRPRPCQLQIPHPPWMTLVPWPEMREVMIRDYQSFHQHDFFLPYTLKLSLNWTGENCLSADIDEAAVRIKPSFERHISDLDNWSLGTCFLQAFPKLEGTFTVKD</sequence>
<dbReference type="VEuPathDB" id="FungiDB:PV07_00728"/>
<feature type="compositionally biased region" description="Basic and acidic residues" evidence="2">
    <location>
        <begin position="1"/>
        <end position="11"/>
    </location>
</feature>
<proteinExistence type="predicted"/>
<feature type="region of interest" description="Disordered" evidence="2">
    <location>
        <begin position="1"/>
        <end position="43"/>
    </location>
</feature>
<feature type="region of interest" description="Disordered" evidence="2">
    <location>
        <begin position="131"/>
        <end position="172"/>
    </location>
</feature>
<keyword evidence="4" id="KW-1185">Reference proteome</keyword>
<dbReference type="AlphaFoldDB" id="A0A0D2DE01"/>
<name>A0A0D2DE01_9EURO</name>
<protein>
    <recommendedName>
        <fullName evidence="5">BZIP domain-containing protein</fullName>
    </recommendedName>
</protein>
<reference evidence="3 4" key="1">
    <citation type="submission" date="2015-01" db="EMBL/GenBank/DDBJ databases">
        <title>The Genome Sequence of Cladophialophora immunda CBS83496.</title>
        <authorList>
            <consortium name="The Broad Institute Genomics Platform"/>
            <person name="Cuomo C."/>
            <person name="de Hoog S."/>
            <person name="Gorbushina A."/>
            <person name="Stielow B."/>
            <person name="Teixiera M."/>
            <person name="Abouelleil A."/>
            <person name="Chapman S.B."/>
            <person name="Priest M."/>
            <person name="Young S.K."/>
            <person name="Wortman J."/>
            <person name="Nusbaum C."/>
            <person name="Birren B."/>
        </authorList>
    </citation>
    <scope>NUCLEOTIDE SEQUENCE [LARGE SCALE GENOMIC DNA]</scope>
    <source>
        <strain evidence="3 4">CBS 83496</strain>
    </source>
</reference>